<comment type="caution">
    <text evidence="1">The sequence shown here is derived from an EMBL/GenBank/DDBJ whole genome shotgun (WGS) entry which is preliminary data.</text>
</comment>
<reference evidence="1 2" key="1">
    <citation type="journal article" date="2018" name="Cell">
        <title>The Chara Genome: Secondary Complexity and Implications for Plant Terrestrialization.</title>
        <authorList>
            <person name="Nishiyama T."/>
            <person name="Sakayama H."/>
            <person name="Vries J.D."/>
            <person name="Buschmann H."/>
            <person name="Saint-Marcoux D."/>
            <person name="Ullrich K.K."/>
            <person name="Haas F.B."/>
            <person name="Vanderstraeten L."/>
            <person name="Becker D."/>
            <person name="Lang D."/>
            <person name="Vosolsobe S."/>
            <person name="Rombauts S."/>
            <person name="Wilhelmsson P.K.I."/>
            <person name="Janitza P."/>
            <person name="Kern R."/>
            <person name="Heyl A."/>
            <person name="Rumpler F."/>
            <person name="Villalobos L.I.A.C."/>
            <person name="Clay J.M."/>
            <person name="Skokan R."/>
            <person name="Toyoda A."/>
            <person name="Suzuki Y."/>
            <person name="Kagoshima H."/>
            <person name="Schijlen E."/>
            <person name="Tajeshwar N."/>
            <person name="Catarino B."/>
            <person name="Hetherington A.J."/>
            <person name="Saltykova A."/>
            <person name="Bonnot C."/>
            <person name="Breuninger H."/>
            <person name="Symeonidi A."/>
            <person name="Radhakrishnan G.V."/>
            <person name="Van Nieuwerburgh F."/>
            <person name="Deforce D."/>
            <person name="Chang C."/>
            <person name="Karol K.G."/>
            <person name="Hedrich R."/>
            <person name="Ulvskov P."/>
            <person name="Glockner G."/>
            <person name="Delwiche C.F."/>
            <person name="Petrasek J."/>
            <person name="Van de Peer Y."/>
            <person name="Friml J."/>
            <person name="Beilby M."/>
            <person name="Dolan L."/>
            <person name="Kohara Y."/>
            <person name="Sugano S."/>
            <person name="Fujiyama A."/>
            <person name="Delaux P.-M."/>
            <person name="Quint M."/>
            <person name="TheiBen G."/>
            <person name="Hagemann M."/>
            <person name="Harholt J."/>
            <person name="Dunand C."/>
            <person name="Zachgo S."/>
            <person name="Langdale J."/>
            <person name="Maumus F."/>
            <person name="Straeten D.V.D."/>
            <person name="Gould S.B."/>
            <person name="Rensing S.A."/>
        </authorList>
    </citation>
    <scope>NUCLEOTIDE SEQUENCE [LARGE SCALE GENOMIC DNA]</scope>
    <source>
        <strain evidence="1 2">S276</strain>
    </source>
</reference>
<dbReference type="EMBL" id="BFEA01000084">
    <property type="protein sequence ID" value="GBG67182.1"/>
    <property type="molecule type" value="Genomic_DNA"/>
</dbReference>
<dbReference type="AlphaFoldDB" id="A0A388KAU6"/>
<name>A0A388KAU6_CHABU</name>
<organism evidence="1 2">
    <name type="scientific">Chara braunii</name>
    <name type="common">Braun's stonewort</name>
    <dbReference type="NCBI Taxonomy" id="69332"/>
    <lineage>
        <taxon>Eukaryota</taxon>
        <taxon>Viridiplantae</taxon>
        <taxon>Streptophyta</taxon>
        <taxon>Charophyceae</taxon>
        <taxon>Charales</taxon>
        <taxon>Characeae</taxon>
        <taxon>Chara</taxon>
    </lineage>
</organism>
<protein>
    <submittedName>
        <fullName evidence="1">Uncharacterized protein</fullName>
    </submittedName>
</protein>
<evidence type="ECO:0000313" key="1">
    <source>
        <dbReference type="EMBL" id="GBG67182.1"/>
    </source>
</evidence>
<dbReference type="Proteomes" id="UP000265515">
    <property type="component" value="Unassembled WGS sequence"/>
</dbReference>
<gene>
    <name evidence="1" type="ORF">CBR_g84846</name>
</gene>
<evidence type="ECO:0000313" key="2">
    <source>
        <dbReference type="Proteomes" id="UP000265515"/>
    </source>
</evidence>
<dbReference type="Gramene" id="GBG67182">
    <property type="protein sequence ID" value="GBG67182"/>
    <property type="gene ID" value="CBR_g84846"/>
</dbReference>
<accession>A0A388KAU6</accession>
<sequence length="427" mass="48210">MLAIPADVLLQVHEATNGQALFLIEDMSFSDWASLVPVMQTRPQDLSDKIKELASNIADVCKKAAIENKELNLIVAKAKKVILGLHGYDTTHLDTAGWVSTNDTADTFTDNYISSIALTPAELEYFKQKEVMRRQSAHLDISSSARDTSHKFAKNSPFLPLASSTWTEKAMQRVHNRSWKLDTFNYTAPISVNAYMALADLTAADIDNCHTAARNATIYFPAGRAGLDADFPPISSLEKGKCSQRPLLHQKGIPKFPADLLELKKLWNGGRPFLKCPCPGCEANFTWLDHMIWYIIGNLDKLDPLAPSDKIRMLEFQALLRTSWKKPVLAQITFTFMREYMLKILHLVTENRNITPEEILGFEDFKNVPFVRKFTAALLPNAEGLLAQTPSRRNGSIDFEDNSLRRCTSTADHGRRKTWLENQQRKR</sequence>
<proteinExistence type="predicted"/>
<keyword evidence="2" id="KW-1185">Reference proteome</keyword>